<dbReference type="GO" id="GO:1905039">
    <property type="term" value="P:carboxylic acid transmembrane transport"/>
    <property type="evidence" value="ECO:0007669"/>
    <property type="project" value="UniProtKB-ARBA"/>
</dbReference>
<feature type="transmembrane region" description="Helical" evidence="9">
    <location>
        <begin position="224"/>
        <end position="247"/>
    </location>
</feature>
<accession>A0A160MAD1</accession>
<feature type="transmembrane region" description="Helical" evidence="9">
    <location>
        <begin position="182"/>
        <end position="204"/>
    </location>
</feature>
<comment type="similarity">
    <text evidence="2">Belongs to the SLC13A/DASS transporter (TC 2.A.47) family. NADC subfamily.</text>
</comment>
<feature type="transmembrane region" description="Helical" evidence="9">
    <location>
        <begin position="371"/>
        <end position="388"/>
    </location>
</feature>
<dbReference type="KEGG" id="bon:A361_11295"/>
<evidence type="ECO:0000256" key="3">
    <source>
        <dbReference type="ARBA" id="ARBA00020150"/>
    </source>
</evidence>
<feature type="transmembrane region" description="Helical" evidence="9">
    <location>
        <begin position="268"/>
        <end position="287"/>
    </location>
</feature>
<feature type="transmembrane region" description="Helical" evidence="9">
    <location>
        <begin position="327"/>
        <end position="346"/>
    </location>
</feature>
<dbReference type="STRING" id="1196031.A361_11295"/>
<dbReference type="EMBL" id="CP015506">
    <property type="protein sequence ID" value="AND39700.1"/>
    <property type="molecule type" value="Genomic_DNA"/>
</dbReference>
<feature type="transmembrane region" description="Helical" evidence="9">
    <location>
        <begin position="54"/>
        <end position="85"/>
    </location>
</feature>
<keyword evidence="6 9" id="KW-1133">Transmembrane helix</keyword>
<organism evidence="10 11">
    <name type="scientific">Cytobacillus oceanisediminis 2691</name>
    <dbReference type="NCBI Taxonomy" id="1196031"/>
    <lineage>
        <taxon>Bacteria</taxon>
        <taxon>Bacillati</taxon>
        <taxon>Bacillota</taxon>
        <taxon>Bacilli</taxon>
        <taxon>Bacillales</taxon>
        <taxon>Bacillaceae</taxon>
        <taxon>Cytobacillus</taxon>
    </lineage>
</organism>
<dbReference type="GO" id="GO:0005886">
    <property type="term" value="C:plasma membrane"/>
    <property type="evidence" value="ECO:0007669"/>
    <property type="project" value="TreeGrafter"/>
</dbReference>
<dbReference type="PANTHER" id="PTHR10283:SF82">
    <property type="entry name" value="SOLUTE CARRIER FAMILY 13 MEMBER 2"/>
    <property type="match status" value="1"/>
</dbReference>
<dbReference type="GO" id="GO:0008514">
    <property type="term" value="F:organic anion transmembrane transporter activity"/>
    <property type="evidence" value="ECO:0007669"/>
    <property type="project" value="UniProtKB-ARBA"/>
</dbReference>
<evidence type="ECO:0000256" key="8">
    <source>
        <dbReference type="ARBA" id="ARBA00031174"/>
    </source>
</evidence>
<dbReference type="PANTHER" id="PTHR10283">
    <property type="entry name" value="SOLUTE CARRIER FAMILY 13 MEMBER"/>
    <property type="match status" value="1"/>
</dbReference>
<comment type="subcellular location">
    <subcellularLocation>
        <location evidence="1">Membrane</location>
        <topology evidence="1">Multi-pass membrane protein</topology>
    </subcellularLocation>
</comment>
<proteinExistence type="inferred from homology"/>
<keyword evidence="5" id="KW-0813">Transport</keyword>
<keyword evidence="4 9" id="KW-0812">Transmembrane</keyword>
<feature type="transmembrane region" description="Helical" evidence="9">
    <location>
        <begin position="142"/>
        <end position="161"/>
    </location>
</feature>
<dbReference type="GO" id="GO:0015293">
    <property type="term" value="F:symporter activity"/>
    <property type="evidence" value="ECO:0007669"/>
    <property type="project" value="UniProtKB-KW"/>
</dbReference>
<feature type="transmembrane region" description="Helical" evidence="9">
    <location>
        <begin position="453"/>
        <end position="478"/>
    </location>
</feature>
<dbReference type="Pfam" id="PF00939">
    <property type="entry name" value="Na_sulph_symp"/>
    <property type="match status" value="1"/>
</dbReference>
<evidence type="ECO:0000256" key="4">
    <source>
        <dbReference type="ARBA" id="ARBA00022692"/>
    </source>
</evidence>
<evidence type="ECO:0000256" key="1">
    <source>
        <dbReference type="ARBA" id="ARBA00004141"/>
    </source>
</evidence>
<dbReference type="eggNOG" id="COG0471">
    <property type="taxonomic scope" value="Bacteria"/>
</dbReference>
<keyword evidence="7 9" id="KW-0472">Membrane</keyword>
<evidence type="ECO:0000256" key="9">
    <source>
        <dbReference type="SAM" id="Phobius"/>
    </source>
</evidence>
<feature type="transmembrane region" description="Helical" evidence="9">
    <location>
        <begin position="21"/>
        <end position="42"/>
    </location>
</feature>
<evidence type="ECO:0000313" key="10">
    <source>
        <dbReference type="EMBL" id="AND39700.1"/>
    </source>
</evidence>
<evidence type="ECO:0000256" key="7">
    <source>
        <dbReference type="ARBA" id="ARBA00023136"/>
    </source>
</evidence>
<reference evidence="10 11" key="1">
    <citation type="submission" date="2016-04" db="EMBL/GenBank/DDBJ databases">
        <title>Complete genome sequence of Bacillus oceanisediminis strain 2691.</title>
        <authorList>
            <person name="Jeong H."/>
            <person name="Kim H.J."/>
            <person name="Lee D.-W."/>
        </authorList>
    </citation>
    <scope>NUCLEOTIDE SEQUENCE [LARGE SCALE GENOMIC DNA]</scope>
    <source>
        <strain evidence="10 11">2691</strain>
    </source>
</reference>
<evidence type="ECO:0000256" key="5">
    <source>
        <dbReference type="ARBA" id="ARBA00022847"/>
    </source>
</evidence>
<evidence type="ECO:0000256" key="2">
    <source>
        <dbReference type="ARBA" id="ARBA00006772"/>
    </source>
</evidence>
<dbReference type="RefSeq" id="WP_019382009.1">
    <property type="nucleotide sequence ID" value="NZ_CP015506.1"/>
</dbReference>
<evidence type="ECO:0000313" key="11">
    <source>
        <dbReference type="Proteomes" id="UP000077856"/>
    </source>
</evidence>
<protein>
    <recommendedName>
        <fullName evidence="3">Sodium-dependent dicarboxylate transporter SdcS</fullName>
    </recommendedName>
    <alternativeName>
        <fullName evidence="8">Na(+)/dicarboxylate symporter</fullName>
    </alternativeName>
</protein>
<name>A0A160MAD1_9BACI</name>
<evidence type="ECO:0000256" key="6">
    <source>
        <dbReference type="ARBA" id="ARBA00022989"/>
    </source>
</evidence>
<feature type="transmembrane region" description="Helical" evidence="9">
    <location>
        <begin position="92"/>
        <end position="111"/>
    </location>
</feature>
<dbReference type="AlphaFoldDB" id="A0A160MAD1"/>
<dbReference type="InterPro" id="IPR001898">
    <property type="entry name" value="SLC13A/DASS"/>
</dbReference>
<feature type="transmembrane region" description="Helical" evidence="9">
    <location>
        <begin position="395"/>
        <end position="411"/>
    </location>
</feature>
<feature type="transmembrane region" description="Helical" evidence="9">
    <location>
        <begin position="299"/>
        <end position="320"/>
    </location>
</feature>
<keyword evidence="5" id="KW-0769">Symport</keyword>
<sequence>MQTRMGKHGQSGHPLIMLIDCISGRSLAIISAHVFFFLLIAFADGVDYKAKLSIFIFLSAVTLWISTKLPAGFIAFASIVFIILMNGASQELLYLSLSEEVVWLMVGAFIIGEAVEQSGLTGRFIQFILGKSRTPAKLKSGMISFLFASVFFIPSTSARAAMARPVIIHLASRLTVKEKKTLTITIPIVILMSTSAALIGAGSHVIGVGLLETGAGQSISYLQWLMWGLPFALIMTIVSSIAVQWMVRSDKELEESPFIPNIQDTPPQMPLTGAEIKTLIIVSLLIIGWMTDSFHGYDLAFVSIIGAIALTMPNMGVITWKQGLKAVSWNLILFVAAASALGKILVENGVADWMEGKITGFLQIFTDAPDWIMAAVILIFTVTSHLYITSHTTRAIILVPGIILFSQSMGMNPYAAVFISLIGMNYCITFPVSSKALLLFYEDDELSYDAGILAKLSAILMPLYIAIAVIFYCTYWQWTGMSLY</sequence>
<gene>
    <name evidence="10" type="ORF">A361_11295</name>
</gene>
<dbReference type="Proteomes" id="UP000077856">
    <property type="component" value="Chromosome"/>
</dbReference>